<dbReference type="InterPro" id="IPR004810">
    <property type="entry name" value="PurU"/>
</dbReference>
<protein>
    <recommendedName>
        <fullName evidence="1">ACT domain-containing protein</fullName>
    </recommendedName>
</protein>
<gene>
    <name evidence="2" type="ORF">GIB67_001168</name>
</gene>
<dbReference type="InterPro" id="IPR045865">
    <property type="entry name" value="ACT-like_dom_sf"/>
</dbReference>
<comment type="caution">
    <text evidence="2">The sequence shown here is derived from an EMBL/GenBank/DDBJ whole genome shotgun (WGS) entry which is preliminary data.</text>
</comment>
<dbReference type="EMBL" id="JACGCM010002300">
    <property type="protein sequence ID" value="KAF6141616.1"/>
    <property type="molecule type" value="Genomic_DNA"/>
</dbReference>
<evidence type="ECO:0000313" key="2">
    <source>
        <dbReference type="EMBL" id="KAF6141616.1"/>
    </source>
</evidence>
<dbReference type="OrthoDB" id="4239773at2759"/>
<reference evidence="2 3" key="1">
    <citation type="journal article" date="2020" name="IScience">
        <title>Genome Sequencing of the Endangered Kingdonia uniflora (Circaeasteraceae, Ranunculales) Reveals Potential Mechanisms of Evolutionary Specialization.</title>
        <authorList>
            <person name="Sun Y."/>
            <person name="Deng T."/>
            <person name="Zhang A."/>
            <person name="Moore M.J."/>
            <person name="Landis J.B."/>
            <person name="Lin N."/>
            <person name="Zhang H."/>
            <person name="Zhang X."/>
            <person name="Huang J."/>
            <person name="Zhang X."/>
            <person name="Sun H."/>
            <person name="Wang H."/>
        </authorList>
    </citation>
    <scope>NUCLEOTIDE SEQUENCE [LARGE SCALE GENOMIC DNA]</scope>
    <source>
        <strain evidence="2">TB1705</strain>
        <tissue evidence="2">Leaf</tissue>
    </source>
</reference>
<evidence type="ECO:0000313" key="3">
    <source>
        <dbReference type="Proteomes" id="UP000541444"/>
    </source>
</evidence>
<name>A0A7J7LG42_9MAGN</name>
<keyword evidence="3" id="KW-1185">Reference proteome</keyword>
<dbReference type="InterPro" id="IPR002912">
    <property type="entry name" value="ACT_dom"/>
</dbReference>
<sequence length="88" mass="10032">MIFFRRASSKFPQLSEFITRRSFNSSKYPQQTFLPSTTNSTHGVHLFQCPDVVGIVSKLSECIALRGGNILSVDVFVPENKNVFYSRR</sequence>
<feature type="domain" description="ACT" evidence="1">
    <location>
        <begin position="44"/>
        <end position="88"/>
    </location>
</feature>
<proteinExistence type="predicted"/>
<dbReference type="GO" id="GO:0006189">
    <property type="term" value="P:'de novo' IMP biosynthetic process"/>
    <property type="evidence" value="ECO:0007669"/>
    <property type="project" value="InterPro"/>
</dbReference>
<dbReference type="Gene3D" id="3.30.70.260">
    <property type="match status" value="1"/>
</dbReference>
<dbReference type="GO" id="GO:0008864">
    <property type="term" value="F:formyltetrahydrofolate deformylase activity"/>
    <property type="evidence" value="ECO:0007669"/>
    <property type="project" value="InterPro"/>
</dbReference>
<accession>A0A7J7LG42</accession>
<evidence type="ECO:0000259" key="1">
    <source>
        <dbReference type="PROSITE" id="PS51671"/>
    </source>
</evidence>
<dbReference type="SUPFAM" id="SSF55021">
    <property type="entry name" value="ACT-like"/>
    <property type="match status" value="1"/>
</dbReference>
<dbReference type="PANTHER" id="PTHR42706:SF1">
    <property type="entry name" value="FORMYLTETRAHYDROFOLATE DEFORMYLASE 2, MITOCHONDRIAL"/>
    <property type="match status" value="1"/>
</dbReference>
<dbReference type="PANTHER" id="PTHR42706">
    <property type="entry name" value="FORMYLTETRAHYDROFOLATE DEFORMYLASE"/>
    <property type="match status" value="1"/>
</dbReference>
<dbReference type="AlphaFoldDB" id="A0A7J7LG42"/>
<dbReference type="PROSITE" id="PS51671">
    <property type="entry name" value="ACT"/>
    <property type="match status" value="1"/>
</dbReference>
<organism evidence="2 3">
    <name type="scientific">Kingdonia uniflora</name>
    <dbReference type="NCBI Taxonomy" id="39325"/>
    <lineage>
        <taxon>Eukaryota</taxon>
        <taxon>Viridiplantae</taxon>
        <taxon>Streptophyta</taxon>
        <taxon>Embryophyta</taxon>
        <taxon>Tracheophyta</taxon>
        <taxon>Spermatophyta</taxon>
        <taxon>Magnoliopsida</taxon>
        <taxon>Ranunculales</taxon>
        <taxon>Circaeasteraceae</taxon>
        <taxon>Kingdonia</taxon>
    </lineage>
</organism>
<dbReference type="Proteomes" id="UP000541444">
    <property type="component" value="Unassembled WGS sequence"/>
</dbReference>